<dbReference type="Proteomes" id="UP000697710">
    <property type="component" value="Unassembled WGS sequence"/>
</dbReference>
<evidence type="ECO:0000313" key="3">
    <source>
        <dbReference type="Proteomes" id="UP000697710"/>
    </source>
</evidence>
<feature type="non-terminal residue" evidence="2">
    <location>
        <position position="206"/>
    </location>
</feature>
<protein>
    <submittedName>
        <fullName evidence="2">DUF1385 domain-containing protein</fullName>
    </submittedName>
</protein>
<keyword evidence="1" id="KW-1133">Transmembrane helix</keyword>
<organism evidence="2 3">
    <name type="scientific">Eiseniibacteriota bacterium</name>
    <dbReference type="NCBI Taxonomy" id="2212470"/>
    <lineage>
        <taxon>Bacteria</taxon>
        <taxon>Candidatus Eiseniibacteriota</taxon>
    </lineage>
</organism>
<dbReference type="Pfam" id="PF07136">
    <property type="entry name" value="DUF1385"/>
    <property type="match status" value="1"/>
</dbReference>
<reference evidence="2" key="2">
    <citation type="journal article" date="2021" name="Microbiome">
        <title>Successional dynamics and alternative stable states in a saline activated sludge microbial community over 9 years.</title>
        <authorList>
            <person name="Wang Y."/>
            <person name="Ye J."/>
            <person name="Ju F."/>
            <person name="Liu L."/>
            <person name="Boyd J.A."/>
            <person name="Deng Y."/>
            <person name="Parks D.H."/>
            <person name="Jiang X."/>
            <person name="Yin X."/>
            <person name="Woodcroft B.J."/>
            <person name="Tyson G.W."/>
            <person name="Hugenholtz P."/>
            <person name="Polz M.F."/>
            <person name="Zhang T."/>
        </authorList>
    </citation>
    <scope>NUCLEOTIDE SEQUENCE</scope>
    <source>
        <strain evidence="2">HKST-UBA01</strain>
    </source>
</reference>
<dbReference type="PANTHER" id="PTHR42867:SF1">
    <property type="entry name" value="MEMBRANE PROTEIN-RELATED"/>
    <property type="match status" value="1"/>
</dbReference>
<keyword evidence="1" id="KW-0472">Membrane</keyword>
<comment type="caution">
    <text evidence="2">The sequence shown here is derived from an EMBL/GenBank/DDBJ whole genome shotgun (WGS) entry which is preliminary data.</text>
</comment>
<dbReference type="PANTHER" id="PTHR42867">
    <property type="entry name" value="MEMBRANE PROTEIN-RELATED"/>
    <property type="match status" value="1"/>
</dbReference>
<evidence type="ECO:0000256" key="1">
    <source>
        <dbReference type="SAM" id="Phobius"/>
    </source>
</evidence>
<proteinExistence type="predicted"/>
<reference evidence="2" key="1">
    <citation type="submission" date="2020-04" db="EMBL/GenBank/DDBJ databases">
        <authorList>
            <person name="Zhang T."/>
        </authorList>
    </citation>
    <scope>NUCLEOTIDE SEQUENCE</scope>
    <source>
        <strain evidence="2">HKST-UBA01</strain>
    </source>
</reference>
<feature type="transmembrane region" description="Helical" evidence="1">
    <location>
        <begin position="98"/>
        <end position="120"/>
    </location>
</feature>
<gene>
    <name evidence="2" type="ORF">KC729_17500</name>
</gene>
<dbReference type="AlphaFoldDB" id="A0A956M3K8"/>
<sequence>MAKAPQALVGGQAVIEGVMMRAPGGVACAVRRPDGTIAVRYDEHVPFTKKVKPFGLPILRGAATLVEAMVLGTSTLMWSAEESAKEEERRETKPWEKIGFGAVTVLSFAFGLFLFFWVPLWLTDLTGVQGRATYNLVDGVFRLAIFFLYLFLITRWGEMRRVFQYHGAEHKTIHAWEAELPLTVENVKAQTTLHPRCGTTFLVVVV</sequence>
<keyword evidence="1" id="KW-0812">Transmembrane</keyword>
<accession>A0A956M3K8</accession>
<feature type="transmembrane region" description="Helical" evidence="1">
    <location>
        <begin position="132"/>
        <end position="152"/>
    </location>
</feature>
<dbReference type="EMBL" id="JAGQHR010000716">
    <property type="protein sequence ID" value="MCA9729487.1"/>
    <property type="molecule type" value="Genomic_DNA"/>
</dbReference>
<name>A0A956M3K8_UNCEI</name>
<evidence type="ECO:0000313" key="2">
    <source>
        <dbReference type="EMBL" id="MCA9729487.1"/>
    </source>
</evidence>
<dbReference type="InterPro" id="IPR010787">
    <property type="entry name" value="DUF1385"/>
</dbReference>